<reference evidence="3 4" key="1">
    <citation type="submission" date="2024-10" db="EMBL/GenBank/DDBJ databases">
        <title>The Natural Products Discovery Center: Release of the First 8490 Sequenced Strains for Exploring Actinobacteria Biosynthetic Diversity.</title>
        <authorList>
            <person name="Kalkreuter E."/>
            <person name="Kautsar S.A."/>
            <person name="Yang D."/>
            <person name="Bader C.D."/>
            <person name="Teijaro C.N."/>
            <person name="Fluegel L."/>
            <person name="Davis C.M."/>
            <person name="Simpson J.R."/>
            <person name="Lauterbach L."/>
            <person name="Steele A.D."/>
            <person name="Gui C."/>
            <person name="Meng S."/>
            <person name="Li G."/>
            <person name="Viehrig K."/>
            <person name="Ye F."/>
            <person name="Su P."/>
            <person name="Kiefer A.F."/>
            <person name="Nichols A."/>
            <person name="Cepeda A.J."/>
            <person name="Yan W."/>
            <person name="Fan B."/>
            <person name="Jiang Y."/>
            <person name="Adhikari A."/>
            <person name="Zheng C.-J."/>
            <person name="Schuster L."/>
            <person name="Cowan T.M."/>
            <person name="Smanski M.J."/>
            <person name="Chevrette M.G."/>
            <person name="De Carvalho L.P.S."/>
            <person name="Shen B."/>
        </authorList>
    </citation>
    <scope>NUCLEOTIDE SEQUENCE [LARGE SCALE GENOMIC DNA]</scope>
    <source>
        <strain evidence="3 4">NPDC020568</strain>
    </source>
</reference>
<dbReference type="EMBL" id="JBIRUQ010000002">
    <property type="protein sequence ID" value="MFI1461324.1"/>
    <property type="molecule type" value="Genomic_DNA"/>
</dbReference>
<feature type="compositionally biased region" description="Low complexity" evidence="1">
    <location>
        <begin position="40"/>
        <end position="49"/>
    </location>
</feature>
<organism evidence="3 4">
    <name type="scientific">Nocardia carnea</name>
    <dbReference type="NCBI Taxonomy" id="37328"/>
    <lineage>
        <taxon>Bacteria</taxon>
        <taxon>Bacillati</taxon>
        <taxon>Actinomycetota</taxon>
        <taxon>Actinomycetes</taxon>
        <taxon>Mycobacteriales</taxon>
        <taxon>Nocardiaceae</taxon>
        <taxon>Nocardia</taxon>
    </lineage>
</organism>
<name>A0ABW7TJW6_9NOCA</name>
<evidence type="ECO:0000313" key="4">
    <source>
        <dbReference type="Proteomes" id="UP001611263"/>
    </source>
</evidence>
<comment type="caution">
    <text evidence="3">The sequence shown here is derived from an EMBL/GenBank/DDBJ whole genome shotgun (WGS) entry which is preliminary data.</text>
</comment>
<keyword evidence="4" id="KW-1185">Reference proteome</keyword>
<dbReference type="PROSITE" id="PS51257">
    <property type="entry name" value="PROKAR_LIPOPROTEIN"/>
    <property type="match status" value="1"/>
</dbReference>
<feature type="compositionally biased region" description="Polar residues" evidence="1">
    <location>
        <begin position="133"/>
        <end position="143"/>
    </location>
</feature>
<accession>A0ABW7TJW6</accession>
<dbReference type="Pfam" id="PF12079">
    <property type="entry name" value="DUF3558"/>
    <property type="match status" value="1"/>
</dbReference>
<dbReference type="InterPro" id="IPR024520">
    <property type="entry name" value="DUF3558"/>
</dbReference>
<gene>
    <name evidence="3" type="ORF">ACH4WX_11460</name>
</gene>
<feature type="compositionally biased region" description="Polar residues" evidence="1">
    <location>
        <begin position="24"/>
        <end position="33"/>
    </location>
</feature>
<proteinExistence type="predicted"/>
<dbReference type="RefSeq" id="WP_081595405.1">
    <property type="nucleotide sequence ID" value="NZ_JBIRUQ010000002.1"/>
</dbReference>
<dbReference type="Proteomes" id="UP001611263">
    <property type="component" value="Unassembled WGS sequence"/>
</dbReference>
<dbReference type="GeneID" id="93509333"/>
<feature type="signal peptide" evidence="2">
    <location>
        <begin position="1"/>
        <end position="20"/>
    </location>
</feature>
<protein>
    <submittedName>
        <fullName evidence="3">DUF3558 domain-containing protein</fullName>
    </submittedName>
</protein>
<sequence>MTRYVGGIVAALAAMVVVSACSTGSETTGTASPAPSAMEATAPTRPTLTAPRLQPPVQEGQHVNKNRPDVVFDPCTWIDDDTIRQAGFDSATRKRGQDFLAEWTFLICRFESDLINVSVMSGNVTLEEETEKNGSWQRPTTVNGREATIGTEPDRDDSCTVNIRTAAGVVFVNQRLNLEGRIQQADPCTGIEKTAALIEQEIGEGN</sequence>
<feature type="region of interest" description="Disordered" evidence="1">
    <location>
        <begin position="24"/>
        <end position="49"/>
    </location>
</feature>
<evidence type="ECO:0000313" key="3">
    <source>
        <dbReference type="EMBL" id="MFI1461324.1"/>
    </source>
</evidence>
<evidence type="ECO:0000256" key="2">
    <source>
        <dbReference type="SAM" id="SignalP"/>
    </source>
</evidence>
<evidence type="ECO:0000256" key="1">
    <source>
        <dbReference type="SAM" id="MobiDB-lite"/>
    </source>
</evidence>
<feature type="chain" id="PRO_5045301741" evidence="2">
    <location>
        <begin position="21"/>
        <end position="206"/>
    </location>
</feature>
<keyword evidence="2" id="KW-0732">Signal</keyword>
<feature type="region of interest" description="Disordered" evidence="1">
    <location>
        <begin position="130"/>
        <end position="156"/>
    </location>
</feature>